<dbReference type="Pfam" id="PF12822">
    <property type="entry name" value="ECF_trnsprt"/>
    <property type="match status" value="1"/>
</dbReference>
<keyword evidence="3" id="KW-1185">Reference proteome</keyword>
<evidence type="ECO:0000313" key="3">
    <source>
        <dbReference type="Proteomes" id="UP000886818"/>
    </source>
</evidence>
<organism evidence="2 3">
    <name type="scientific">Crassaminicella indica</name>
    <dbReference type="NCBI Taxonomy" id="2855394"/>
    <lineage>
        <taxon>Bacteria</taxon>
        <taxon>Bacillati</taxon>
        <taxon>Bacillota</taxon>
        <taxon>Clostridia</taxon>
        <taxon>Eubacteriales</taxon>
        <taxon>Clostridiaceae</taxon>
        <taxon>Crassaminicella</taxon>
    </lineage>
</organism>
<protein>
    <submittedName>
        <fullName evidence="2">ECF transporter S component</fullName>
    </submittedName>
</protein>
<dbReference type="RefSeq" id="WP_218283811.1">
    <property type="nucleotide sequence ID" value="NZ_CP078093.1"/>
</dbReference>
<feature type="transmembrane region" description="Helical" evidence="1">
    <location>
        <begin position="110"/>
        <end position="133"/>
    </location>
</feature>
<reference evidence="2" key="1">
    <citation type="submission" date="2021-07" db="EMBL/GenBank/DDBJ databases">
        <title>Complete genome sequence of Crassaminicella sp. 143-21, isolated from a deep-sea hydrothermal vent.</title>
        <authorList>
            <person name="Li X."/>
        </authorList>
    </citation>
    <scope>NUCLEOTIDE SEQUENCE</scope>
    <source>
        <strain evidence="2">143-21</strain>
    </source>
</reference>
<dbReference type="EMBL" id="CP078093">
    <property type="protein sequence ID" value="QXM07125.1"/>
    <property type="molecule type" value="Genomic_DNA"/>
</dbReference>
<feature type="transmembrane region" description="Helical" evidence="1">
    <location>
        <begin position="75"/>
        <end position="98"/>
    </location>
</feature>
<name>A0ABX8RDH3_9CLOT</name>
<keyword evidence="1" id="KW-1133">Transmembrane helix</keyword>
<gene>
    <name evidence="2" type="ORF">KVH43_05315</name>
</gene>
<sequence>MNKNLKTKELMLSGLLLAIGILLPMIFHSVGIMGKVFLPMHIPVLIGGFLLSPYLAFILGVITPVISGALTGMPIMFPMAIIMAFELGTYGLIASLAVRRIELSVIPSLITAMIFGRIVAGVVVFFLAQFFGLKMNPLIFIKGGIITGLPGIVLQLIIIPTILFGLKGIIKKEWSAGSLYK</sequence>
<keyword evidence="1" id="KW-0812">Transmembrane</keyword>
<keyword evidence="1" id="KW-0472">Membrane</keyword>
<accession>A0ABX8RDH3</accession>
<evidence type="ECO:0000256" key="1">
    <source>
        <dbReference type="SAM" id="Phobius"/>
    </source>
</evidence>
<feature type="transmembrane region" description="Helical" evidence="1">
    <location>
        <begin position="12"/>
        <end position="32"/>
    </location>
</feature>
<feature type="transmembrane region" description="Helical" evidence="1">
    <location>
        <begin position="139"/>
        <end position="166"/>
    </location>
</feature>
<proteinExistence type="predicted"/>
<feature type="transmembrane region" description="Helical" evidence="1">
    <location>
        <begin position="44"/>
        <end position="69"/>
    </location>
</feature>
<evidence type="ECO:0000313" key="2">
    <source>
        <dbReference type="EMBL" id="QXM07125.1"/>
    </source>
</evidence>
<dbReference type="InterPro" id="IPR024529">
    <property type="entry name" value="ECF_trnsprt_substrate-spec"/>
</dbReference>
<dbReference type="Proteomes" id="UP000886818">
    <property type="component" value="Chromosome"/>
</dbReference>